<keyword evidence="1" id="KW-0808">Transferase</keyword>
<gene>
    <name evidence="3" type="ORF">ACH4OY_30450</name>
</gene>
<evidence type="ECO:0000256" key="1">
    <source>
        <dbReference type="ARBA" id="ARBA00022527"/>
    </source>
</evidence>
<dbReference type="InterPro" id="IPR036890">
    <property type="entry name" value="HATPase_C_sf"/>
</dbReference>
<keyword evidence="4" id="KW-1185">Reference proteome</keyword>
<accession>A0ABW7STF5</accession>
<evidence type="ECO:0000259" key="2">
    <source>
        <dbReference type="Pfam" id="PF13581"/>
    </source>
</evidence>
<dbReference type="Proteomes" id="UP001611075">
    <property type="component" value="Unassembled WGS sequence"/>
</dbReference>
<keyword evidence="3" id="KW-0067">ATP-binding</keyword>
<dbReference type="EMBL" id="JBIRPU010000039">
    <property type="protein sequence ID" value="MFI0796971.1"/>
    <property type="molecule type" value="Genomic_DNA"/>
</dbReference>
<dbReference type="CDD" id="cd16936">
    <property type="entry name" value="HATPase_RsbW-like"/>
    <property type="match status" value="1"/>
</dbReference>
<dbReference type="SUPFAM" id="SSF55874">
    <property type="entry name" value="ATPase domain of HSP90 chaperone/DNA topoisomerase II/histidine kinase"/>
    <property type="match status" value="1"/>
</dbReference>
<dbReference type="InterPro" id="IPR050267">
    <property type="entry name" value="Anti-sigma-factor_SerPK"/>
</dbReference>
<organism evidence="3 4">
    <name type="scientific">Micromonospora rubida</name>
    <dbReference type="NCBI Taxonomy" id="2697657"/>
    <lineage>
        <taxon>Bacteria</taxon>
        <taxon>Bacillati</taxon>
        <taxon>Actinomycetota</taxon>
        <taxon>Actinomycetes</taxon>
        <taxon>Micromonosporales</taxon>
        <taxon>Micromonosporaceae</taxon>
        <taxon>Micromonospora</taxon>
    </lineage>
</organism>
<dbReference type="GO" id="GO:0005524">
    <property type="term" value="F:ATP binding"/>
    <property type="evidence" value="ECO:0007669"/>
    <property type="project" value="UniProtKB-KW"/>
</dbReference>
<keyword evidence="3" id="KW-0547">Nucleotide-binding</keyword>
<protein>
    <submittedName>
        <fullName evidence="3">ATP-binding protein</fullName>
    </submittedName>
</protein>
<evidence type="ECO:0000313" key="4">
    <source>
        <dbReference type="Proteomes" id="UP001611075"/>
    </source>
</evidence>
<evidence type="ECO:0000313" key="3">
    <source>
        <dbReference type="EMBL" id="MFI0796971.1"/>
    </source>
</evidence>
<dbReference type="PANTHER" id="PTHR35526">
    <property type="entry name" value="ANTI-SIGMA-F FACTOR RSBW-RELATED"/>
    <property type="match status" value="1"/>
</dbReference>
<feature type="domain" description="Histidine kinase/HSP90-like ATPase" evidence="2">
    <location>
        <begin position="30"/>
        <end position="137"/>
    </location>
</feature>
<proteinExistence type="predicted"/>
<name>A0ABW7STF5_9ACTN</name>
<keyword evidence="1" id="KW-0418">Kinase</keyword>
<reference evidence="3 4" key="1">
    <citation type="submission" date="2024-10" db="EMBL/GenBank/DDBJ databases">
        <title>The Natural Products Discovery Center: Release of the First 8490 Sequenced Strains for Exploring Actinobacteria Biosynthetic Diversity.</title>
        <authorList>
            <person name="Kalkreuter E."/>
            <person name="Kautsar S.A."/>
            <person name="Yang D."/>
            <person name="Bader C.D."/>
            <person name="Teijaro C.N."/>
            <person name="Fluegel L."/>
            <person name="Davis C.M."/>
            <person name="Simpson J.R."/>
            <person name="Lauterbach L."/>
            <person name="Steele A.D."/>
            <person name="Gui C."/>
            <person name="Meng S."/>
            <person name="Li G."/>
            <person name="Viehrig K."/>
            <person name="Ye F."/>
            <person name="Su P."/>
            <person name="Kiefer A.F."/>
            <person name="Nichols A."/>
            <person name="Cepeda A.J."/>
            <person name="Yan W."/>
            <person name="Fan B."/>
            <person name="Jiang Y."/>
            <person name="Adhikari A."/>
            <person name="Zheng C.-J."/>
            <person name="Schuster L."/>
            <person name="Cowan T.M."/>
            <person name="Smanski M.J."/>
            <person name="Chevrette M.G."/>
            <person name="De Carvalho L.P.S."/>
            <person name="Shen B."/>
        </authorList>
    </citation>
    <scope>NUCLEOTIDE SEQUENCE [LARGE SCALE GENOMIC DNA]</scope>
    <source>
        <strain evidence="3 4">NPDC021253</strain>
    </source>
</reference>
<dbReference type="Pfam" id="PF13581">
    <property type="entry name" value="HATPase_c_2"/>
    <property type="match status" value="1"/>
</dbReference>
<sequence length="154" mass="15730">MGSGGTDDAGTGSDASRIGGEVTLLSESITAAKVTEVRHAVAAAARSAGLVDHGLEDFVLAVHELVTNAVRHGGGSGEVRLSQHRDMLTCEVSDHGPGLDEVTVALPAPGEVGHRGLWLAQQLTEGLMIVTAGQGTSASVTTRLPTRSTVGEER</sequence>
<comment type="caution">
    <text evidence="3">The sequence shown here is derived from an EMBL/GenBank/DDBJ whole genome shotgun (WGS) entry which is preliminary data.</text>
</comment>
<keyword evidence="1" id="KW-0723">Serine/threonine-protein kinase</keyword>
<dbReference type="PANTHER" id="PTHR35526:SF3">
    <property type="entry name" value="ANTI-SIGMA-F FACTOR RSBW"/>
    <property type="match status" value="1"/>
</dbReference>
<dbReference type="InterPro" id="IPR003594">
    <property type="entry name" value="HATPase_dom"/>
</dbReference>
<dbReference type="Gene3D" id="3.30.565.10">
    <property type="entry name" value="Histidine kinase-like ATPase, C-terminal domain"/>
    <property type="match status" value="1"/>
</dbReference>
<dbReference type="RefSeq" id="WP_396685567.1">
    <property type="nucleotide sequence ID" value="NZ_JBIRPU010000039.1"/>
</dbReference>